<dbReference type="AlphaFoldDB" id="A0AAU9XWM5"/>
<evidence type="ECO:0000256" key="6">
    <source>
        <dbReference type="ARBA" id="ARBA00022932"/>
    </source>
</evidence>
<keyword evidence="11" id="KW-1185">Reference proteome</keyword>
<dbReference type="Pfam" id="PF03175">
    <property type="entry name" value="DNA_pol_B_2"/>
    <property type="match status" value="2"/>
</dbReference>
<evidence type="ECO:0000256" key="1">
    <source>
        <dbReference type="ARBA" id="ARBA00005755"/>
    </source>
</evidence>
<name>A0AAU9XWM5_9CNID</name>
<accession>A0AAU9XWM5</accession>
<dbReference type="Gene3D" id="3.30.420.10">
    <property type="entry name" value="Ribonuclease H-like superfamily/Ribonuclease H"/>
    <property type="match status" value="1"/>
</dbReference>
<evidence type="ECO:0000313" key="10">
    <source>
        <dbReference type="EMBL" id="CAH3160110.1"/>
    </source>
</evidence>
<keyword evidence="5" id="KW-0235">DNA replication</keyword>
<dbReference type="GO" id="GO:0003677">
    <property type="term" value="F:DNA binding"/>
    <property type="evidence" value="ECO:0007669"/>
    <property type="project" value="UniProtKB-KW"/>
</dbReference>
<keyword evidence="7" id="KW-0238">DNA-binding</keyword>
<dbReference type="InterPro" id="IPR043502">
    <property type="entry name" value="DNA/RNA_pol_sf"/>
</dbReference>
<dbReference type="InterPro" id="IPR012337">
    <property type="entry name" value="RNaseH-like_sf"/>
</dbReference>
<dbReference type="EMBL" id="CALNXJ010000074">
    <property type="protein sequence ID" value="CAH3160110.1"/>
    <property type="molecule type" value="Genomic_DNA"/>
</dbReference>
<dbReference type="GO" id="GO:0000166">
    <property type="term" value="F:nucleotide binding"/>
    <property type="evidence" value="ECO:0007669"/>
    <property type="project" value="InterPro"/>
</dbReference>
<dbReference type="SUPFAM" id="SSF53098">
    <property type="entry name" value="Ribonuclease H-like"/>
    <property type="match status" value="1"/>
</dbReference>
<keyword evidence="4" id="KW-0548">Nucleotidyltransferase</keyword>
<comment type="similarity">
    <text evidence="1">Belongs to the DNA polymerase type-B family.</text>
</comment>
<feature type="non-terminal residue" evidence="10">
    <location>
        <position position="1"/>
    </location>
</feature>
<proteinExistence type="inferred from homology"/>
<dbReference type="Proteomes" id="UP001159428">
    <property type="component" value="Unassembled WGS sequence"/>
</dbReference>
<feature type="domain" description="DNA-directed DNA polymerase family B mitochondria/virus" evidence="9">
    <location>
        <begin position="2"/>
        <end position="139"/>
    </location>
</feature>
<reference evidence="10 11" key="1">
    <citation type="submission" date="2022-05" db="EMBL/GenBank/DDBJ databases">
        <authorList>
            <consortium name="Genoscope - CEA"/>
            <person name="William W."/>
        </authorList>
    </citation>
    <scope>NUCLEOTIDE SEQUENCE [LARGE SCALE GENOMIC DNA]</scope>
</reference>
<comment type="catalytic activity">
    <reaction evidence="8">
        <text>DNA(n) + a 2'-deoxyribonucleoside 5'-triphosphate = DNA(n+1) + diphosphate</text>
        <dbReference type="Rhea" id="RHEA:22508"/>
        <dbReference type="Rhea" id="RHEA-COMP:17339"/>
        <dbReference type="Rhea" id="RHEA-COMP:17340"/>
        <dbReference type="ChEBI" id="CHEBI:33019"/>
        <dbReference type="ChEBI" id="CHEBI:61560"/>
        <dbReference type="ChEBI" id="CHEBI:173112"/>
        <dbReference type="EC" id="2.7.7.7"/>
    </reaction>
</comment>
<protein>
    <recommendedName>
        <fullName evidence="2">DNA-directed DNA polymerase</fullName>
        <ecNumber evidence="2">2.7.7.7</ecNumber>
    </recommendedName>
</protein>
<dbReference type="Gene3D" id="3.90.1600.10">
    <property type="entry name" value="Palm domain of DNA polymerase"/>
    <property type="match status" value="1"/>
</dbReference>
<feature type="non-terminal residue" evidence="10">
    <location>
        <position position="700"/>
    </location>
</feature>
<comment type="caution">
    <text evidence="10">The sequence shown here is derived from an EMBL/GenBank/DDBJ whole genome shotgun (WGS) entry which is preliminary data.</text>
</comment>
<organism evidence="10 11">
    <name type="scientific">Pocillopora meandrina</name>
    <dbReference type="NCBI Taxonomy" id="46732"/>
    <lineage>
        <taxon>Eukaryota</taxon>
        <taxon>Metazoa</taxon>
        <taxon>Cnidaria</taxon>
        <taxon>Anthozoa</taxon>
        <taxon>Hexacorallia</taxon>
        <taxon>Scleractinia</taxon>
        <taxon>Astrocoeniina</taxon>
        <taxon>Pocilloporidae</taxon>
        <taxon>Pocillopora</taxon>
    </lineage>
</organism>
<evidence type="ECO:0000256" key="2">
    <source>
        <dbReference type="ARBA" id="ARBA00012417"/>
    </source>
</evidence>
<dbReference type="Gene3D" id="1.10.287.690">
    <property type="entry name" value="Helix hairpin bin"/>
    <property type="match status" value="1"/>
</dbReference>
<evidence type="ECO:0000256" key="8">
    <source>
        <dbReference type="ARBA" id="ARBA00049244"/>
    </source>
</evidence>
<keyword evidence="3" id="KW-0808">Transferase</keyword>
<evidence type="ECO:0000256" key="7">
    <source>
        <dbReference type="ARBA" id="ARBA00023125"/>
    </source>
</evidence>
<evidence type="ECO:0000256" key="5">
    <source>
        <dbReference type="ARBA" id="ARBA00022705"/>
    </source>
</evidence>
<dbReference type="InterPro" id="IPR036397">
    <property type="entry name" value="RNaseH_sf"/>
</dbReference>
<dbReference type="GO" id="GO:0003887">
    <property type="term" value="F:DNA-directed DNA polymerase activity"/>
    <property type="evidence" value="ECO:0007669"/>
    <property type="project" value="UniProtKB-KW"/>
</dbReference>
<sequence length="700" mass="80863">REVICIFHNLKGYDSMFLQHQLVKEERKIEDIIAIGTKWLSFKVGQITFKDSFSFLPMSLSAFTSTFGLTELKKGFFPHLFHTPDHQDYVGALPAASCYDPESMSNSKKKEFQVWYEEQVKKQHPFDLKQELIAYCQSDDTVAVEPVRGWRGAQVNQSEVALEWLMWQEHQLESDSPRIQHVRNGGEKLIPAGPEAYHVDGFDSHANTVYEFHGCLFHGCRRCHKDRKKMAFSSGSYTMEALCQQTEDKCQTLRQMGYKVVQIWECQWKEQKKASKEIQDFLKEINLVPQLNPRDAFFGGRTGAASLYYKANTDEGEQIRYVDVTSEYPYVKKYGTYPIVDILPPYNLYNPLLPLRHGKKLTFPLCRKCVEDESAKPMLGRNYYCSHGVEDRMLTGTWCTPEIMKAVEKGYQVLRIHEAWHFPPDQRKQGLFAPYVDTWLKIKQESSGYPSWAQTDAQKEDYVKNYKAREGIDLDPQHIKKNPGRKATAKLMLNSFWGKFGEQMNKMKTKQITEPHELIDHLNDTTIEISDVRILSADVIELAYKKIEEDAVKGSKTNIFIAAFTTCQARLKLYESLEALGDRVLYYDTDSVIYTWKPGQTEIPLGDYLGDMTNELDEGDYIVEFVSGGAKNYGYATKHGKIVCKVRGFSLNVRGAKQLNYQVMRQNILDEILDPQDERRDTDIVNPRHFKRDPIAKKIK</sequence>
<dbReference type="SUPFAM" id="SSF56672">
    <property type="entry name" value="DNA/RNA polymerases"/>
    <property type="match status" value="1"/>
</dbReference>
<dbReference type="InterPro" id="IPR004868">
    <property type="entry name" value="DNA-dir_DNA_pol_B_mt/vir"/>
</dbReference>
<gene>
    <name evidence="10" type="ORF">PMEA_00032329</name>
</gene>
<evidence type="ECO:0000259" key="9">
    <source>
        <dbReference type="Pfam" id="PF03175"/>
    </source>
</evidence>
<feature type="domain" description="DNA-directed DNA polymerase family B mitochondria/virus" evidence="9">
    <location>
        <begin position="460"/>
        <end position="575"/>
    </location>
</feature>
<dbReference type="EC" id="2.7.7.7" evidence="2"/>
<evidence type="ECO:0000256" key="3">
    <source>
        <dbReference type="ARBA" id="ARBA00022679"/>
    </source>
</evidence>
<dbReference type="GO" id="GO:0006260">
    <property type="term" value="P:DNA replication"/>
    <property type="evidence" value="ECO:0007669"/>
    <property type="project" value="UniProtKB-KW"/>
</dbReference>
<evidence type="ECO:0000313" key="11">
    <source>
        <dbReference type="Proteomes" id="UP001159428"/>
    </source>
</evidence>
<dbReference type="InterPro" id="IPR023211">
    <property type="entry name" value="DNA_pol_palm_dom_sf"/>
</dbReference>
<keyword evidence="6" id="KW-0239">DNA-directed DNA polymerase</keyword>
<dbReference type="PANTHER" id="PTHR33568">
    <property type="entry name" value="DNA POLYMERASE"/>
    <property type="match status" value="1"/>
</dbReference>
<evidence type="ECO:0000256" key="4">
    <source>
        <dbReference type="ARBA" id="ARBA00022695"/>
    </source>
</evidence>
<dbReference type="Gene3D" id="3.40.960.10">
    <property type="entry name" value="VSR Endonuclease"/>
    <property type="match status" value="1"/>
</dbReference>
<dbReference type="PANTHER" id="PTHR33568:SF3">
    <property type="entry name" value="DNA-DIRECTED DNA POLYMERASE"/>
    <property type="match status" value="1"/>
</dbReference>